<feature type="transmembrane region" description="Helical" evidence="11">
    <location>
        <begin position="1206"/>
        <end position="1224"/>
    </location>
</feature>
<gene>
    <name evidence="13" type="ORF">TRICI_006146</name>
</gene>
<comment type="caution">
    <text evidence="13">The sequence shown here is derived from an EMBL/GenBank/DDBJ whole genome shotgun (WGS) entry which is preliminary data.</text>
</comment>
<feature type="domain" description="ABC transporter" evidence="12">
    <location>
        <begin position="497"/>
        <end position="716"/>
    </location>
</feature>
<feature type="region of interest" description="Disordered" evidence="10">
    <location>
        <begin position="48"/>
        <end position="67"/>
    </location>
</feature>
<dbReference type="FunFam" id="3.40.50.300:FF:001345">
    <property type="entry name" value="Related to ABC transporter"/>
    <property type="match status" value="1"/>
</dbReference>
<dbReference type="GO" id="GO:0005319">
    <property type="term" value="F:lipid transporter activity"/>
    <property type="evidence" value="ECO:0007669"/>
    <property type="project" value="TreeGrafter"/>
</dbReference>
<dbReference type="InterPro" id="IPR027417">
    <property type="entry name" value="P-loop_NTPase"/>
</dbReference>
<feature type="transmembrane region" description="Helical" evidence="11">
    <location>
        <begin position="1121"/>
        <end position="1143"/>
    </location>
</feature>
<dbReference type="EMBL" id="SWFS01000495">
    <property type="protein sequence ID" value="KAA8900767.1"/>
    <property type="molecule type" value="Genomic_DNA"/>
</dbReference>
<dbReference type="SUPFAM" id="SSF52540">
    <property type="entry name" value="P-loop containing nucleoside triphosphate hydrolases"/>
    <property type="match status" value="2"/>
</dbReference>
<feature type="transmembrane region" description="Helical" evidence="11">
    <location>
        <begin position="1057"/>
        <end position="1080"/>
    </location>
</feature>
<dbReference type="PROSITE" id="PS50893">
    <property type="entry name" value="ABC_TRANSPORTER_2"/>
    <property type="match status" value="2"/>
</dbReference>
<dbReference type="GO" id="GO:0140359">
    <property type="term" value="F:ABC-type transporter activity"/>
    <property type="evidence" value="ECO:0007669"/>
    <property type="project" value="InterPro"/>
</dbReference>
<dbReference type="SMART" id="SM00382">
    <property type="entry name" value="AAA"/>
    <property type="match status" value="2"/>
</dbReference>
<evidence type="ECO:0000256" key="6">
    <source>
        <dbReference type="ARBA" id="ARBA00022741"/>
    </source>
</evidence>
<evidence type="ECO:0000256" key="9">
    <source>
        <dbReference type="ARBA" id="ARBA00023136"/>
    </source>
</evidence>
<evidence type="ECO:0000256" key="2">
    <source>
        <dbReference type="ARBA" id="ARBA00008869"/>
    </source>
</evidence>
<dbReference type="PANTHER" id="PTHR19229">
    <property type="entry name" value="ATP-BINDING CASSETTE TRANSPORTER SUBFAMILY A ABCA"/>
    <property type="match status" value="1"/>
</dbReference>
<feature type="transmembrane region" description="Helical" evidence="11">
    <location>
        <begin position="307"/>
        <end position="325"/>
    </location>
</feature>
<protein>
    <recommendedName>
        <fullName evidence="12">ABC transporter domain-containing protein</fullName>
    </recommendedName>
</protein>
<feature type="transmembrane region" description="Helical" evidence="11">
    <location>
        <begin position="1092"/>
        <end position="1115"/>
    </location>
</feature>
<dbReference type="Proteomes" id="UP000761534">
    <property type="component" value="Unassembled WGS sequence"/>
</dbReference>
<feature type="transmembrane region" description="Helical" evidence="11">
    <location>
        <begin position="358"/>
        <end position="383"/>
    </location>
</feature>
<comment type="similarity">
    <text evidence="2">Belongs to the ABC transporter superfamily. ABCA family.</text>
</comment>
<evidence type="ECO:0000256" key="7">
    <source>
        <dbReference type="ARBA" id="ARBA00022840"/>
    </source>
</evidence>
<evidence type="ECO:0000256" key="3">
    <source>
        <dbReference type="ARBA" id="ARBA00022448"/>
    </source>
</evidence>
<dbReference type="InterPro" id="IPR003439">
    <property type="entry name" value="ABC_transporter-like_ATP-bd"/>
</dbReference>
<sequence length="1626" mass="180726">MYKRLCRLKRIKKETPPQILVGPSLFSFFTSFVILIAWSSNDSTKRLGVGSDSNGGRGEDESPQFCPDIRPYKEEPSFNEEVMVLDPYSGANFTSGFYCVYVYGVSDPFKIPTIADRIGSRKVAYYADDGEELTDEMRRIMNVALKDVPKDQVHVLDSKDEVTKVCSQNLKGASHCYGAVEWHSIDLDRRVYNYTLRGNSGLEYINIPDQDSDMDTWVLPLQWAIDSAITNMTELPNSMSYTKKTQKENEQETNKVFTKTTINWIAPALFVAMIGVIYHLTGAVALEREMGMANLLSCMGVNTFARFFSYHVSFTTIYFLSWILVPVAYSQIVYIDCSLAILILYHVLSGLSMVSFSIFLGTLFTHANISGIVSSCLSVFMAIGTTMQTRISDNPGSQLSAVYALTFLFPPSNYAYYMSTISRFQKIAKPTNMLDDAPDTEIKLYLIFVAAAIHVFVYFGLAFLSERLIHGSHRPPATSPHTGADNAVKINGLYKSYNVGNIFKKKPPVVAVNRLTLDVGQGQIMCLLGANGSGKTTTLEMVSGIQRPTDGYIVLSPGSKLGICPQKNVLWDKLTVREHVEIWSKLKGVPSSEIKQASNDLIEHCDLGIKHRHFSASLSGGQKRKLQLALMFAGGSNVCCVDEVSSGLDPISRRKIWDIILAKQGSVSIILTTHFLDEADLLSDKIAILSKGNLKAEGSTVHLKESLGGGYRIFVAQHGTGKEDIIELSNAREVLDTIAHLERDDKQYRVAGPQLEDVFLGVAKADHAKVGEINAQEVDPSESHTSFDMSEDEDTLVNSNYAKRIAEGLATEEPRGETGLWQQTLTMMKKRLIVFRRNPIPDIAAFLLPIIVAAGVRTFLTSFRGAGCAPKNQLTDQAYTFFNYSAIEPATGPATTYNNTNDGMQAFMQNILSRAHNTTEQEVYGFLTQRNALVDTFNEFKDLVRDNHTTLYPGGVYLDPPTVAYQLDTKSYGAFEATTMMNFLNNLRMNGTVSLITNYSPFQDTWSQKTGETLQYVGYFGLALGVAPAFASLYPTFEKISKVRAMQYSNGLKMLPLWISYTIFSWVLWLVSGAIMIAIMGTATDHILGLGYLYGVFVLYGLAGVLFAYAISLFARSQLAAFALVAALQSVLFLLYLLAYLCVEAYASPEYIPNYILIVHFCMSILGPIIPMSRALFVCLNLFGVICDDNGEQIDYLGNMIVYGGPYVYLIGQIIVYFGFILWWESGSYRPSFALMRQRLLLRKNKEHEDDQTVQEDGFTFEKQSTPPEVLEEVQRVENNGSDYDDGLRLEHVTKVYGKNAVTDDVTFGVKNGECFALLGPNGAGKTTTFNMIRGEGTITDGEIYVNGISVSKHKTQARSRLGVCPQFDAMDKMKVVEILKFYAQLRGLSNISYHVDKIIDAVGIERFRDRIASKLSGGNKRKLSLGIALIGDPSVLLLDEPSSGMDAFAKRIMWKTLARVSHGRSIVLTTHSMEEADALASRAGILAKKMLTVGSTELLRNIHGKAYHVHIVCKSAPSTSHDEMMSLVSWIQQQLPGAEVGDRLYQGQIKMSIPVHGNIKVSDIFKLFEHYKEQLGIESYSVASTTLEEVFLRIVGEHNIAEEGYEKAQEQPMNQDQQPPQKPMH</sequence>
<keyword evidence="3" id="KW-0813">Transport</keyword>
<dbReference type="InterPro" id="IPR017871">
    <property type="entry name" value="ABC_transporter-like_CS"/>
</dbReference>
<reference evidence="13" key="1">
    <citation type="journal article" date="2019" name="G3 (Bethesda)">
        <title>Genome Assemblies of Two Rare Opportunistic Yeast Pathogens: Diutina rugosa (syn. Candida rugosa) and Trichomonascus ciferrii (syn. Candida ciferrii).</title>
        <authorList>
            <person name="Mixao V."/>
            <person name="Saus E."/>
            <person name="Hansen A.P."/>
            <person name="Lass-Florl C."/>
            <person name="Gabaldon T."/>
        </authorList>
    </citation>
    <scope>NUCLEOTIDE SEQUENCE</scope>
    <source>
        <strain evidence="13">CBS 4856</strain>
    </source>
</reference>
<dbReference type="Pfam" id="PF23321">
    <property type="entry name" value="R1_ABCA1"/>
    <property type="match status" value="1"/>
</dbReference>
<feature type="region of interest" description="Disordered" evidence="10">
    <location>
        <begin position="1605"/>
        <end position="1626"/>
    </location>
</feature>
<evidence type="ECO:0000256" key="5">
    <source>
        <dbReference type="ARBA" id="ARBA00022737"/>
    </source>
</evidence>
<dbReference type="Pfam" id="PF00005">
    <property type="entry name" value="ABC_tran"/>
    <property type="match status" value="2"/>
</dbReference>
<dbReference type="GO" id="GO:0016020">
    <property type="term" value="C:membrane"/>
    <property type="evidence" value="ECO:0007669"/>
    <property type="project" value="UniProtKB-SubCell"/>
</dbReference>
<keyword evidence="9 11" id="KW-0472">Membrane</keyword>
<evidence type="ECO:0000256" key="10">
    <source>
        <dbReference type="SAM" id="MobiDB-lite"/>
    </source>
</evidence>
<dbReference type="Gene3D" id="3.40.50.300">
    <property type="entry name" value="P-loop containing nucleotide triphosphate hydrolases"/>
    <property type="match status" value="2"/>
</dbReference>
<evidence type="ECO:0000256" key="4">
    <source>
        <dbReference type="ARBA" id="ARBA00022692"/>
    </source>
</evidence>
<organism evidence="13 14">
    <name type="scientific">Trichomonascus ciferrii</name>
    <dbReference type="NCBI Taxonomy" id="44093"/>
    <lineage>
        <taxon>Eukaryota</taxon>
        <taxon>Fungi</taxon>
        <taxon>Dikarya</taxon>
        <taxon>Ascomycota</taxon>
        <taxon>Saccharomycotina</taxon>
        <taxon>Dipodascomycetes</taxon>
        <taxon>Dipodascales</taxon>
        <taxon>Trichomonascaceae</taxon>
        <taxon>Trichomonascus</taxon>
        <taxon>Trichomonascus ciferrii complex</taxon>
    </lineage>
</organism>
<accession>A0A642UKE2</accession>
<evidence type="ECO:0000313" key="13">
    <source>
        <dbReference type="EMBL" id="KAA8900767.1"/>
    </source>
</evidence>
<evidence type="ECO:0000256" key="1">
    <source>
        <dbReference type="ARBA" id="ARBA00004141"/>
    </source>
</evidence>
<keyword evidence="7" id="KW-0067">ATP-binding</keyword>
<dbReference type="InterPro" id="IPR026082">
    <property type="entry name" value="ABCA"/>
</dbReference>
<proteinExistence type="inferred from homology"/>
<feature type="transmembrane region" description="Helical" evidence="11">
    <location>
        <begin position="20"/>
        <end position="38"/>
    </location>
</feature>
<feature type="domain" description="ABC transporter" evidence="12">
    <location>
        <begin position="1288"/>
        <end position="1513"/>
    </location>
</feature>
<dbReference type="InterPro" id="IPR056264">
    <property type="entry name" value="R2_ABCA1-4-like"/>
</dbReference>
<dbReference type="OrthoDB" id="8061355at2759"/>
<feature type="transmembrane region" description="Helical" evidence="11">
    <location>
        <begin position="1155"/>
        <end position="1186"/>
    </location>
</feature>
<dbReference type="PROSITE" id="PS00211">
    <property type="entry name" value="ABC_TRANSPORTER_1"/>
    <property type="match status" value="2"/>
</dbReference>
<evidence type="ECO:0000256" key="11">
    <source>
        <dbReference type="SAM" id="Phobius"/>
    </source>
</evidence>
<keyword evidence="5" id="KW-0677">Repeat</keyword>
<dbReference type="InterPro" id="IPR013525">
    <property type="entry name" value="ABC2_TM"/>
</dbReference>
<comment type="subcellular location">
    <subcellularLocation>
        <location evidence="1">Membrane</location>
        <topology evidence="1">Multi-pass membrane protein</topology>
    </subcellularLocation>
</comment>
<dbReference type="CDD" id="cd03263">
    <property type="entry name" value="ABC_subfamily_A"/>
    <property type="match status" value="2"/>
</dbReference>
<keyword evidence="14" id="KW-1185">Reference proteome</keyword>
<keyword evidence="4 11" id="KW-0812">Transmembrane</keyword>
<dbReference type="InterPro" id="IPR003593">
    <property type="entry name" value="AAA+_ATPase"/>
</dbReference>
<feature type="transmembrane region" description="Helical" evidence="11">
    <location>
        <begin position="442"/>
        <end position="464"/>
    </location>
</feature>
<feature type="transmembrane region" description="Helical" evidence="11">
    <location>
        <begin position="264"/>
        <end position="286"/>
    </location>
</feature>
<dbReference type="VEuPathDB" id="FungiDB:TRICI_006146"/>
<evidence type="ECO:0000259" key="12">
    <source>
        <dbReference type="PROSITE" id="PS50893"/>
    </source>
</evidence>
<evidence type="ECO:0000313" key="14">
    <source>
        <dbReference type="Proteomes" id="UP000761534"/>
    </source>
</evidence>
<dbReference type="Pfam" id="PF12698">
    <property type="entry name" value="ABC2_membrane_3"/>
    <property type="match status" value="2"/>
</dbReference>
<feature type="transmembrane region" description="Helical" evidence="11">
    <location>
        <begin position="1016"/>
        <end position="1037"/>
    </location>
</feature>
<keyword evidence="6" id="KW-0547">Nucleotide-binding</keyword>
<dbReference type="GO" id="GO:0016887">
    <property type="term" value="F:ATP hydrolysis activity"/>
    <property type="evidence" value="ECO:0007669"/>
    <property type="project" value="InterPro"/>
</dbReference>
<name>A0A642UKE2_9ASCO</name>
<dbReference type="PANTHER" id="PTHR19229:SF36">
    <property type="entry name" value="ATP-BINDING CASSETTE SUB-FAMILY A MEMBER 2"/>
    <property type="match status" value="1"/>
</dbReference>
<keyword evidence="8 11" id="KW-1133">Transmembrane helix</keyword>
<feature type="transmembrane region" description="Helical" evidence="11">
    <location>
        <begin position="331"/>
        <end position="351"/>
    </location>
</feature>
<dbReference type="GO" id="GO:0005524">
    <property type="term" value="F:ATP binding"/>
    <property type="evidence" value="ECO:0007669"/>
    <property type="project" value="UniProtKB-KW"/>
</dbReference>
<evidence type="ECO:0000256" key="8">
    <source>
        <dbReference type="ARBA" id="ARBA00022989"/>
    </source>
</evidence>